<accession>A0ABY7WUC2</accession>
<dbReference type="Gene3D" id="3.40.630.30">
    <property type="match status" value="1"/>
</dbReference>
<evidence type="ECO:0000313" key="2">
    <source>
        <dbReference type="EMBL" id="WDF82596.1"/>
    </source>
</evidence>
<dbReference type="PROSITE" id="PS51186">
    <property type="entry name" value="GNAT"/>
    <property type="match status" value="1"/>
</dbReference>
<keyword evidence="3" id="KW-1185">Reference proteome</keyword>
<evidence type="ECO:0000259" key="1">
    <source>
        <dbReference type="PROSITE" id="PS51186"/>
    </source>
</evidence>
<organism evidence="2 3">
    <name type="scientific">Lacticaseibacillus pabuli</name>
    <dbReference type="NCBI Taxonomy" id="3025672"/>
    <lineage>
        <taxon>Bacteria</taxon>
        <taxon>Bacillati</taxon>
        <taxon>Bacillota</taxon>
        <taxon>Bacilli</taxon>
        <taxon>Lactobacillales</taxon>
        <taxon>Lactobacillaceae</taxon>
        <taxon>Lacticaseibacillus</taxon>
    </lineage>
</organism>
<gene>
    <name evidence="2" type="ORF">PQ472_11990</name>
</gene>
<dbReference type="CDD" id="cd04301">
    <property type="entry name" value="NAT_SF"/>
    <property type="match status" value="1"/>
</dbReference>
<proteinExistence type="predicted"/>
<dbReference type="InterPro" id="IPR051908">
    <property type="entry name" value="Ribosomal_N-acetyltransferase"/>
</dbReference>
<dbReference type="PANTHER" id="PTHR43441">
    <property type="entry name" value="RIBOSOMAL-PROTEIN-SERINE ACETYLTRANSFERASE"/>
    <property type="match status" value="1"/>
</dbReference>
<dbReference type="PANTHER" id="PTHR43441:SF11">
    <property type="entry name" value="RIBOSOMAL-PROTEIN-SERINE ACETYLTRANSFERASE"/>
    <property type="match status" value="1"/>
</dbReference>
<dbReference type="RefSeq" id="WP_274260171.1">
    <property type="nucleotide sequence ID" value="NZ_CP117884.1"/>
</dbReference>
<dbReference type="EMBL" id="CP117884">
    <property type="protein sequence ID" value="WDF82596.1"/>
    <property type="molecule type" value="Genomic_DNA"/>
</dbReference>
<dbReference type="SUPFAM" id="SSF55729">
    <property type="entry name" value="Acyl-CoA N-acyltransferases (Nat)"/>
    <property type="match status" value="1"/>
</dbReference>
<evidence type="ECO:0000313" key="3">
    <source>
        <dbReference type="Proteomes" id="UP001220377"/>
    </source>
</evidence>
<dbReference type="InterPro" id="IPR000182">
    <property type="entry name" value="GNAT_dom"/>
</dbReference>
<dbReference type="Pfam" id="PF13302">
    <property type="entry name" value="Acetyltransf_3"/>
    <property type="match status" value="1"/>
</dbReference>
<protein>
    <submittedName>
        <fullName evidence="2">GNAT family protein</fullName>
    </submittedName>
</protein>
<feature type="domain" description="N-acetyltransferase" evidence="1">
    <location>
        <begin position="3"/>
        <end position="170"/>
    </location>
</feature>
<sequence>MAVKLAPARPEMAADVYAVVDGSRESISRWLPWAASMLSVADERAFLTSMAAAALERRTFMFIIDVDGTKAGAIDLHNIDFPNHHAEIGYFLGEPWRGRGVMATALDQIEQYAFGELSLNKLTILAATGNTGSRHVAERAGYKLEGVQREEILNLHGDYQDAARYSKLKREA</sequence>
<dbReference type="Proteomes" id="UP001220377">
    <property type="component" value="Chromosome"/>
</dbReference>
<reference evidence="2 3" key="1">
    <citation type="submission" date="2023-02" db="EMBL/GenBank/DDBJ databases">
        <title>Genome sequence of Lacticaseibacillus sp. KACC 23028.</title>
        <authorList>
            <person name="Kim S."/>
            <person name="Heo J."/>
            <person name="Kwon S.-W."/>
        </authorList>
    </citation>
    <scope>NUCLEOTIDE SEQUENCE [LARGE SCALE GENOMIC DNA]</scope>
    <source>
        <strain evidence="2 3">KACC 23028</strain>
    </source>
</reference>
<name>A0ABY7WUC2_9LACO</name>
<dbReference type="InterPro" id="IPR016181">
    <property type="entry name" value="Acyl_CoA_acyltransferase"/>
</dbReference>